<dbReference type="PANTHER" id="PTHR11085">
    <property type="entry name" value="NAD-DEPENDENT PROTEIN DEACYLASE SIRTUIN-5, MITOCHONDRIAL-RELATED"/>
    <property type="match status" value="1"/>
</dbReference>
<feature type="domain" description="Deacetylase sirtuin-type" evidence="9">
    <location>
        <begin position="145"/>
        <end position="444"/>
    </location>
</feature>
<dbReference type="GO" id="GO:0070403">
    <property type="term" value="F:NAD+ binding"/>
    <property type="evidence" value="ECO:0007669"/>
    <property type="project" value="InterPro"/>
</dbReference>
<evidence type="ECO:0000256" key="2">
    <source>
        <dbReference type="ARBA" id="ARBA00006924"/>
    </source>
</evidence>
<feature type="region of interest" description="Disordered" evidence="8">
    <location>
        <begin position="1"/>
        <end position="49"/>
    </location>
</feature>
<dbReference type="GeneID" id="27310362"/>
<evidence type="ECO:0000256" key="3">
    <source>
        <dbReference type="ARBA" id="ARBA00022679"/>
    </source>
</evidence>
<keyword evidence="11" id="KW-1185">Reference proteome</keyword>
<dbReference type="InParanoid" id="A0A0D2B623"/>
<dbReference type="STRING" id="253628.A0A0D2B623"/>
<dbReference type="GO" id="GO:0005634">
    <property type="term" value="C:nucleus"/>
    <property type="evidence" value="ECO:0007669"/>
    <property type="project" value="TreeGrafter"/>
</dbReference>
<evidence type="ECO:0000256" key="8">
    <source>
        <dbReference type="SAM" id="MobiDB-lite"/>
    </source>
</evidence>
<dbReference type="InterPro" id="IPR026590">
    <property type="entry name" value="Ssirtuin_cat_dom"/>
</dbReference>
<reference evidence="10 11" key="1">
    <citation type="submission" date="2015-01" db="EMBL/GenBank/DDBJ databases">
        <title>The Genome Sequence of Ochroconis gallopava CBS43764.</title>
        <authorList>
            <consortium name="The Broad Institute Genomics Platform"/>
            <person name="Cuomo C."/>
            <person name="de Hoog S."/>
            <person name="Gorbushina A."/>
            <person name="Stielow B."/>
            <person name="Teixiera M."/>
            <person name="Abouelleil A."/>
            <person name="Chapman S.B."/>
            <person name="Priest M."/>
            <person name="Young S.K."/>
            <person name="Wortman J."/>
            <person name="Nusbaum C."/>
            <person name="Birren B."/>
        </authorList>
    </citation>
    <scope>NUCLEOTIDE SEQUENCE [LARGE SCALE GENOMIC DNA]</scope>
    <source>
        <strain evidence="10 11">CBS 43764</strain>
    </source>
</reference>
<dbReference type="InterPro" id="IPR003000">
    <property type="entry name" value="Sirtuin"/>
</dbReference>
<dbReference type="Proteomes" id="UP000053259">
    <property type="component" value="Unassembled WGS sequence"/>
</dbReference>
<evidence type="ECO:0000256" key="7">
    <source>
        <dbReference type="PROSITE-ProRule" id="PRU00236"/>
    </source>
</evidence>
<sequence>MEPEVLTKVEQIDPVADEESKEGVILTESTPSPQHDLGGLDEDDDEEDSLSLYEGLLDAEDEPYDHVRAQDVCTPEEAKQFRQRLREVGLEAFVSETLGKETVSVQKLMTAFGVRIPQWVADSPPELCYRVLGMAMVRELQKRQRLPEYQTIDDAAKLLNASKKIMVVTGAGVSTSLGIPDFRSKSTGFYSKLQARGFQEPEEVFDLQTFDEDPSLFYSLAGDILPDLNKWTPTHQFIRIIQDKGKLLRNYTQNIDNIESHAGILPSKLIQCHGSWAHATCRKCGYKVPGEEIFENIRAKEVATCKRCEQTLRAPGGIKRKRTPNSFDKPKKRGDPSDDDDSDGQYDIPEPGVMKPDITFFGEKLPDLFFDTLQQHDRNEVDLVIVMGTSMKVAPVSEIPNYLPANVPQIYISRDPVYHINFDINLLGDCDTIVAALCERAGWDLKHNMIPSDLKVKISPHETLEHTYVVTAVSSGKEEPKEADSLQKTEVAA</sequence>
<feature type="binding site" evidence="7">
    <location>
        <position position="284"/>
    </location>
    <ligand>
        <name>Zn(2+)</name>
        <dbReference type="ChEBI" id="CHEBI:29105"/>
    </ligand>
</feature>
<dbReference type="FunCoup" id="A0A0D2B623">
    <property type="interactions" value="254"/>
</dbReference>
<organism evidence="10 11">
    <name type="scientific">Verruconis gallopava</name>
    <dbReference type="NCBI Taxonomy" id="253628"/>
    <lineage>
        <taxon>Eukaryota</taxon>
        <taxon>Fungi</taxon>
        <taxon>Dikarya</taxon>
        <taxon>Ascomycota</taxon>
        <taxon>Pezizomycotina</taxon>
        <taxon>Dothideomycetes</taxon>
        <taxon>Pleosporomycetidae</taxon>
        <taxon>Venturiales</taxon>
        <taxon>Sympoventuriaceae</taxon>
        <taxon>Verruconis</taxon>
    </lineage>
</organism>
<evidence type="ECO:0000313" key="10">
    <source>
        <dbReference type="EMBL" id="KIW06684.1"/>
    </source>
</evidence>
<evidence type="ECO:0000313" key="11">
    <source>
        <dbReference type="Proteomes" id="UP000053259"/>
    </source>
</evidence>
<dbReference type="InterPro" id="IPR050134">
    <property type="entry name" value="NAD-dep_sirtuin_deacylases"/>
</dbReference>
<keyword evidence="6" id="KW-0520">NAD</keyword>
<feature type="binding site" evidence="7">
    <location>
        <position position="281"/>
    </location>
    <ligand>
        <name>Zn(2+)</name>
        <dbReference type="ChEBI" id="CHEBI:29105"/>
    </ligand>
</feature>
<dbReference type="PANTHER" id="PTHR11085:SF9">
    <property type="entry name" value="NAD-DEPENDENT PROTEIN DEACETYLASE SIRTUIN-1"/>
    <property type="match status" value="1"/>
</dbReference>
<gene>
    <name evidence="10" type="ORF">PV09_02389</name>
</gene>
<keyword evidence="4 7" id="KW-0479">Metal-binding</keyword>
<feature type="compositionally biased region" description="Basic and acidic residues" evidence="8">
    <location>
        <begin position="1"/>
        <end position="11"/>
    </location>
</feature>
<proteinExistence type="inferred from homology"/>
<dbReference type="EMBL" id="KN847534">
    <property type="protein sequence ID" value="KIW06684.1"/>
    <property type="molecule type" value="Genomic_DNA"/>
</dbReference>
<dbReference type="GO" id="GO:0046970">
    <property type="term" value="F:histone H4K16 deacetylase activity, NAD-dependent"/>
    <property type="evidence" value="ECO:0007669"/>
    <property type="project" value="TreeGrafter"/>
</dbReference>
<dbReference type="SUPFAM" id="SSF52467">
    <property type="entry name" value="DHS-like NAD/FAD-binding domain"/>
    <property type="match status" value="1"/>
</dbReference>
<name>A0A0D2B623_9PEZI</name>
<dbReference type="VEuPathDB" id="FungiDB:PV09_02389"/>
<evidence type="ECO:0000256" key="1">
    <source>
        <dbReference type="ARBA" id="ARBA00001947"/>
    </source>
</evidence>
<keyword evidence="3" id="KW-0808">Transferase</keyword>
<dbReference type="HOGENOM" id="CLU_023643_5_3_1"/>
<keyword evidence="5 7" id="KW-0862">Zinc</keyword>
<dbReference type="OrthoDB" id="420264at2759"/>
<feature type="region of interest" description="Disordered" evidence="8">
    <location>
        <begin position="316"/>
        <end position="352"/>
    </location>
</feature>
<dbReference type="InterPro" id="IPR026591">
    <property type="entry name" value="Sirtuin_cat_small_dom_sf"/>
</dbReference>
<dbReference type="AlphaFoldDB" id="A0A0D2B623"/>
<dbReference type="RefSeq" id="XP_016216553.1">
    <property type="nucleotide sequence ID" value="XM_016355417.1"/>
</dbReference>
<evidence type="ECO:0000256" key="5">
    <source>
        <dbReference type="ARBA" id="ARBA00022833"/>
    </source>
</evidence>
<dbReference type="InterPro" id="IPR029035">
    <property type="entry name" value="DHS-like_NAD/FAD-binding_dom"/>
</dbReference>
<protein>
    <recommendedName>
        <fullName evidence="9">Deacetylase sirtuin-type domain-containing protein</fullName>
    </recommendedName>
</protein>
<evidence type="ECO:0000256" key="4">
    <source>
        <dbReference type="ARBA" id="ARBA00022723"/>
    </source>
</evidence>
<comment type="cofactor">
    <cofactor evidence="1">
        <name>Zn(2+)</name>
        <dbReference type="ChEBI" id="CHEBI:29105"/>
    </cofactor>
</comment>
<dbReference type="Pfam" id="PF02146">
    <property type="entry name" value="SIR2"/>
    <property type="match status" value="1"/>
</dbReference>
<comment type="similarity">
    <text evidence="2">Belongs to the sirtuin family. Class I subfamily.</text>
</comment>
<evidence type="ECO:0000256" key="6">
    <source>
        <dbReference type="ARBA" id="ARBA00023027"/>
    </source>
</evidence>
<evidence type="ECO:0000259" key="9">
    <source>
        <dbReference type="PROSITE" id="PS50305"/>
    </source>
</evidence>
<feature type="compositionally biased region" description="Acidic residues" evidence="8">
    <location>
        <begin position="39"/>
        <end position="49"/>
    </location>
</feature>
<dbReference type="Gene3D" id="3.30.1600.10">
    <property type="entry name" value="SIR2/SIRT2 'Small Domain"/>
    <property type="match status" value="1"/>
</dbReference>
<feature type="binding site" evidence="7">
    <location>
        <position position="308"/>
    </location>
    <ligand>
        <name>Zn(2+)</name>
        <dbReference type="ChEBI" id="CHEBI:29105"/>
    </ligand>
</feature>
<dbReference type="GO" id="GO:0046872">
    <property type="term" value="F:metal ion binding"/>
    <property type="evidence" value="ECO:0007669"/>
    <property type="project" value="UniProtKB-KW"/>
</dbReference>
<dbReference type="PROSITE" id="PS50305">
    <property type="entry name" value="SIRTUIN"/>
    <property type="match status" value="1"/>
</dbReference>
<feature type="active site" description="Proton acceptor" evidence="7">
    <location>
        <position position="273"/>
    </location>
</feature>
<accession>A0A0D2B623</accession>
<feature type="binding site" evidence="7">
    <location>
        <position position="305"/>
    </location>
    <ligand>
        <name>Zn(2+)</name>
        <dbReference type="ChEBI" id="CHEBI:29105"/>
    </ligand>
</feature>
<dbReference type="Gene3D" id="3.40.50.1220">
    <property type="entry name" value="TPP-binding domain"/>
    <property type="match status" value="1"/>
</dbReference>